<comment type="caution">
    <text evidence="1">The sequence shown here is derived from an EMBL/GenBank/DDBJ whole genome shotgun (WGS) entry which is preliminary data.</text>
</comment>
<evidence type="ECO:0000313" key="2">
    <source>
        <dbReference type="Proteomes" id="UP000030960"/>
    </source>
</evidence>
<proteinExistence type="predicted"/>
<dbReference type="EMBL" id="JSUQ01000012">
    <property type="protein sequence ID" value="KHQ52372.1"/>
    <property type="molecule type" value="Genomic_DNA"/>
</dbReference>
<dbReference type="Gene3D" id="3.90.120.10">
    <property type="entry name" value="DNA Methylase, subunit A, domain 2"/>
    <property type="match status" value="1"/>
</dbReference>
<protein>
    <submittedName>
        <fullName evidence="1">C-5 cytosine-specific DNA methylase</fullName>
    </submittedName>
</protein>
<dbReference type="InterPro" id="IPR029063">
    <property type="entry name" value="SAM-dependent_MTases_sf"/>
</dbReference>
<evidence type="ECO:0000313" key="1">
    <source>
        <dbReference type="EMBL" id="KHQ52372.1"/>
    </source>
</evidence>
<keyword evidence="1" id="KW-0808">Transferase</keyword>
<gene>
    <name evidence="1" type="ORF">OA50_03391</name>
</gene>
<dbReference type="Proteomes" id="UP000030960">
    <property type="component" value="Unassembled WGS sequence"/>
</dbReference>
<keyword evidence="1" id="KW-0489">Methyltransferase</keyword>
<sequence>MLTPRELFNAQGFPPDYVIEGIWRETDGDWTFEPFTKSVQVSCCGNSVCPDLAAALARANCAHLAEQEVAA</sequence>
<dbReference type="GO" id="GO:0032259">
    <property type="term" value="P:methylation"/>
    <property type="evidence" value="ECO:0007669"/>
    <property type="project" value="UniProtKB-KW"/>
</dbReference>
<keyword evidence="2" id="KW-1185">Reference proteome</keyword>
<dbReference type="SUPFAM" id="SSF53335">
    <property type="entry name" value="S-adenosyl-L-methionine-dependent methyltransferases"/>
    <property type="match status" value="1"/>
</dbReference>
<dbReference type="PATRIC" id="fig|1515334.3.peg.3410"/>
<accession>A0A0B3RW80</accession>
<dbReference type="AlphaFoldDB" id="A0A0B3RW80"/>
<name>A0A0B3RW80_9RHOB</name>
<dbReference type="GO" id="GO:0008168">
    <property type="term" value="F:methyltransferase activity"/>
    <property type="evidence" value="ECO:0007669"/>
    <property type="project" value="UniProtKB-KW"/>
</dbReference>
<reference evidence="1 2" key="1">
    <citation type="submission" date="2014-10" db="EMBL/GenBank/DDBJ databases">
        <title>Genome sequence of Ponticoccus sp. strain UMTAT08 isolated from clonal culture of toxic dinoflagellate Alexandrium tamiyavanichii.</title>
        <authorList>
            <person name="Gan H.Y."/>
            <person name="Muhd D.-D."/>
            <person name="Mohd Noor M.E."/>
            <person name="Yeong Y.S."/>
            <person name="Usup G."/>
        </authorList>
    </citation>
    <scope>NUCLEOTIDE SEQUENCE [LARGE SCALE GENOMIC DNA]</scope>
    <source>
        <strain evidence="1 2">UMTAT08</strain>
    </source>
</reference>
<organism evidence="1 2">
    <name type="scientific">Mameliella alba</name>
    <dbReference type="NCBI Taxonomy" id="561184"/>
    <lineage>
        <taxon>Bacteria</taxon>
        <taxon>Pseudomonadati</taxon>
        <taxon>Pseudomonadota</taxon>
        <taxon>Alphaproteobacteria</taxon>
        <taxon>Rhodobacterales</taxon>
        <taxon>Roseobacteraceae</taxon>
        <taxon>Mameliella</taxon>
    </lineage>
</organism>